<feature type="compositionally biased region" description="Low complexity" evidence="2">
    <location>
        <begin position="357"/>
        <end position="368"/>
    </location>
</feature>
<dbReference type="Proteomes" id="UP000216352">
    <property type="component" value="Unassembled WGS sequence"/>
</dbReference>
<feature type="coiled-coil region" evidence="1">
    <location>
        <begin position="36"/>
        <end position="74"/>
    </location>
</feature>
<keyword evidence="4" id="KW-1185">Reference proteome</keyword>
<keyword evidence="1" id="KW-0175">Coiled coil</keyword>
<accession>A0A261FLC0</accession>
<name>A0A261FLC0_9BIFI</name>
<evidence type="ECO:0000256" key="1">
    <source>
        <dbReference type="SAM" id="Coils"/>
    </source>
</evidence>
<organism evidence="3 4">
    <name type="scientific">Bifidobacterium lemurum</name>
    <dbReference type="NCBI Taxonomy" id="1603886"/>
    <lineage>
        <taxon>Bacteria</taxon>
        <taxon>Bacillati</taxon>
        <taxon>Actinomycetota</taxon>
        <taxon>Actinomycetes</taxon>
        <taxon>Bifidobacteriales</taxon>
        <taxon>Bifidobacteriaceae</taxon>
        <taxon>Bifidobacterium</taxon>
    </lineage>
</organism>
<gene>
    <name evidence="3" type="ORF">BLEM_2063</name>
</gene>
<feature type="compositionally biased region" description="Acidic residues" evidence="2">
    <location>
        <begin position="330"/>
        <end position="340"/>
    </location>
</feature>
<evidence type="ECO:0000313" key="3">
    <source>
        <dbReference type="EMBL" id="OZG59888.1"/>
    </source>
</evidence>
<comment type="caution">
    <text evidence="3">The sequence shown here is derived from an EMBL/GenBank/DDBJ whole genome shotgun (WGS) entry which is preliminary data.</text>
</comment>
<feature type="compositionally biased region" description="Basic and acidic residues" evidence="2">
    <location>
        <begin position="371"/>
        <end position="382"/>
    </location>
</feature>
<dbReference type="EMBL" id="MWWX01000019">
    <property type="protein sequence ID" value="OZG59888.1"/>
    <property type="molecule type" value="Genomic_DNA"/>
</dbReference>
<evidence type="ECO:0000313" key="4">
    <source>
        <dbReference type="Proteomes" id="UP000216352"/>
    </source>
</evidence>
<feature type="region of interest" description="Disordered" evidence="2">
    <location>
        <begin position="248"/>
        <end position="382"/>
    </location>
</feature>
<dbReference type="OrthoDB" id="3240449at2"/>
<evidence type="ECO:0000256" key="2">
    <source>
        <dbReference type="SAM" id="MobiDB-lite"/>
    </source>
</evidence>
<proteinExistence type="predicted"/>
<protein>
    <submittedName>
        <fullName evidence="3">Uncharacterized protein</fullName>
    </submittedName>
</protein>
<dbReference type="AlphaFoldDB" id="A0A261FLC0"/>
<dbReference type="STRING" id="1603886.GCA_001895165_01546"/>
<sequence length="382" mass="41714">MAAMDPEDGLDQILSNTWSNLAQQLGMLHRSLDADVQQYARERQSAANQAERLRVEELREMERQRNRLLSWEAQNRRDMNAGFESVLNATVLSDAGCGALKDSSLLKAWNVSEQLVGTDPGYAVQLNQVRERLSSEWARRHDGEDIAQLAGRIGNRVTISYLDHTEQLQDTINAFKKAGMAVTLDHVADDDKQAFQNEHPGADFTVKPEMGEAWDGYDDARITECVLQHAVVDPSEIGDQIGFLRDAGLPESSHADNRAVGDEPSSLFEGSRDENENAAPASDEPARADDEREADDNATSEGTPTRAKVEGGGDLASGKTVGGKEKDELVDLNEPEEWDGPDLFGEYSPAQEASMTPASAPAAELPLPDVATRKETAGKDAR</sequence>
<reference evidence="3 4" key="1">
    <citation type="journal article" date="2017" name="BMC Genomics">
        <title>Comparative genomic and phylogenomic analyses of the Bifidobacteriaceae family.</title>
        <authorList>
            <person name="Lugli G.A."/>
            <person name="Milani C."/>
            <person name="Turroni F."/>
            <person name="Duranti S."/>
            <person name="Mancabelli L."/>
            <person name="Mangifesta M."/>
            <person name="Ferrario C."/>
            <person name="Modesto M."/>
            <person name="Mattarelli P."/>
            <person name="Jiri K."/>
            <person name="van Sinderen D."/>
            <person name="Ventura M."/>
        </authorList>
    </citation>
    <scope>NUCLEOTIDE SEQUENCE [LARGE SCALE GENOMIC DNA]</scope>
    <source>
        <strain evidence="3 4">DSM 28807</strain>
    </source>
</reference>